<dbReference type="SUPFAM" id="SSF46785">
    <property type="entry name" value="Winged helix' DNA-binding domain"/>
    <property type="match status" value="1"/>
</dbReference>
<dbReference type="PRINTS" id="PR00039">
    <property type="entry name" value="HTHLYSR"/>
</dbReference>
<evidence type="ECO:0000256" key="1">
    <source>
        <dbReference type="ARBA" id="ARBA00009437"/>
    </source>
</evidence>
<keyword evidence="3" id="KW-0238">DNA-binding</keyword>
<dbReference type="InterPro" id="IPR005119">
    <property type="entry name" value="LysR_subst-bd"/>
</dbReference>
<comment type="similarity">
    <text evidence="1">Belongs to the LysR transcriptional regulatory family.</text>
</comment>
<dbReference type="Pfam" id="PF00126">
    <property type="entry name" value="HTH_1"/>
    <property type="match status" value="1"/>
</dbReference>
<proteinExistence type="inferred from homology"/>
<keyword evidence="4" id="KW-0804">Transcription</keyword>
<dbReference type="Proteomes" id="UP000443582">
    <property type="component" value="Unassembled WGS sequence"/>
</dbReference>
<dbReference type="InterPro" id="IPR058163">
    <property type="entry name" value="LysR-type_TF_proteobact-type"/>
</dbReference>
<dbReference type="Gene3D" id="1.10.10.10">
    <property type="entry name" value="Winged helix-like DNA-binding domain superfamily/Winged helix DNA-binding domain"/>
    <property type="match status" value="1"/>
</dbReference>
<keyword evidence="7" id="KW-1185">Reference proteome</keyword>
<dbReference type="InterPro" id="IPR036388">
    <property type="entry name" value="WH-like_DNA-bd_sf"/>
</dbReference>
<sequence length="292" mass="32913">METIKDLTHIYSFIKVAQFRSFTKAAEALKVSRSHLSKSVKELEEKLGQPLLKRNTRFIDFTDFGKKYFETCANHIEEIERFTKISKETVKDTKGKIRISLAGAYGEDVIAPMISNILLKHPGIEAELDFSTELVDITTHEFDLAIRVAEKKPTKGFAIQISERKEFVCASPNYLNKFGIPKKPKELINHNCLIGSNEKWSFTHDSGNEKVSIKGNFKSSNGRAIMNASLQGLGICKLPGVYVLDHIRNKTLLPLLSDYTQQSIPIWAVTPSKKSISSSVKLLLQEFGVFLF</sequence>
<dbReference type="RefSeq" id="WP_115362055.1">
    <property type="nucleotide sequence ID" value="NZ_QDKL01000002.1"/>
</dbReference>
<dbReference type="PANTHER" id="PTHR30537:SF10">
    <property type="entry name" value="TRANSCRIPTIONAL REGULATOR-RELATED"/>
    <property type="match status" value="1"/>
</dbReference>
<evidence type="ECO:0000256" key="4">
    <source>
        <dbReference type="ARBA" id="ARBA00023163"/>
    </source>
</evidence>
<protein>
    <submittedName>
        <fullName evidence="6">LysR family transcriptional regulator</fullName>
    </submittedName>
</protein>
<dbReference type="PROSITE" id="PS50931">
    <property type="entry name" value="HTH_LYSR"/>
    <property type="match status" value="1"/>
</dbReference>
<evidence type="ECO:0000259" key="5">
    <source>
        <dbReference type="PROSITE" id="PS50931"/>
    </source>
</evidence>
<gene>
    <name evidence="6" type="ORF">DAY19_10260</name>
</gene>
<dbReference type="InterPro" id="IPR036390">
    <property type="entry name" value="WH_DNA-bd_sf"/>
</dbReference>
<evidence type="ECO:0000313" key="6">
    <source>
        <dbReference type="EMBL" id="RZF22055.1"/>
    </source>
</evidence>
<organism evidence="6 7">
    <name type="scientific">Halobacteriovorax vibrionivorans</name>
    <dbReference type="NCBI Taxonomy" id="2152716"/>
    <lineage>
        <taxon>Bacteria</taxon>
        <taxon>Pseudomonadati</taxon>
        <taxon>Bdellovibrionota</taxon>
        <taxon>Bacteriovoracia</taxon>
        <taxon>Bacteriovoracales</taxon>
        <taxon>Halobacteriovoraceae</taxon>
        <taxon>Halobacteriovorax</taxon>
    </lineage>
</organism>
<dbReference type="SUPFAM" id="SSF53850">
    <property type="entry name" value="Periplasmic binding protein-like II"/>
    <property type="match status" value="1"/>
</dbReference>
<keyword evidence="2" id="KW-0805">Transcription regulation</keyword>
<comment type="caution">
    <text evidence="6">The sequence shown here is derived from an EMBL/GenBank/DDBJ whole genome shotgun (WGS) entry which is preliminary data.</text>
</comment>
<name>A0ABY0IHU4_9BACT</name>
<dbReference type="Gene3D" id="3.40.190.290">
    <property type="match status" value="1"/>
</dbReference>
<dbReference type="Pfam" id="PF03466">
    <property type="entry name" value="LysR_substrate"/>
    <property type="match status" value="1"/>
</dbReference>
<dbReference type="InterPro" id="IPR000847">
    <property type="entry name" value="LysR_HTH_N"/>
</dbReference>
<reference evidence="7" key="1">
    <citation type="journal article" date="2019" name="Int. J. Syst. Evol. Microbiol.">
        <title>Halobacteriovorax valvorus sp. nov., a novel prokaryotic predator isolated from coastal seawater of China.</title>
        <authorList>
            <person name="Chen M.-X."/>
        </authorList>
    </citation>
    <scope>NUCLEOTIDE SEQUENCE [LARGE SCALE GENOMIC DNA]</scope>
    <source>
        <strain evidence="7">BL9</strain>
    </source>
</reference>
<evidence type="ECO:0000256" key="2">
    <source>
        <dbReference type="ARBA" id="ARBA00023015"/>
    </source>
</evidence>
<evidence type="ECO:0000313" key="7">
    <source>
        <dbReference type="Proteomes" id="UP000443582"/>
    </source>
</evidence>
<dbReference type="PANTHER" id="PTHR30537">
    <property type="entry name" value="HTH-TYPE TRANSCRIPTIONAL REGULATOR"/>
    <property type="match status" value="1"/>
</dbReference>
<dbReference type="EMBL" id="QDKL01000002">
    <property type="protein sequence ID" value="RZF22055.1"/>
    <property type="molecule type" value="Genomic_DNA"/>
</dbReference>
<feature type="domain" description="HTH lysR-type" evidence="5">
    <location>
        <begin position="1"/>
        <end position="62"/>
    </location>
</feature>
<evidence type="ECO:0000256" key="3">
    <source>
        <dbReference type="ARBA" id="ARBA00023125"/>
    </source>
</evidence>
<accession>A0ABY0IHU4</accession>